<dbReference type="CTD" id="4535"/>
<keyword evidence="9 13" id="KW-0830">Ubiquinone</keyword>
<keyword evidence="12" id="KW-0520">NAD</keyword>
<evidence type="ECO:0000256" key="4">
    <source>
        <dbReference type="ARBA" id="ARBA00021009"/>
    </source>
</evidence>
<comment type="catalytic activity">
    <reaction evidence="13">
        <text>a ubiquinone + NADH + 5 H(+)(in) = a ubiquinol + NAD(+) + 4 H(+)(out)</text>
        <dbReference type="Rhea" id="RHEA:29091"/>
        <dbReference type="Rhea" id="RHEA-COMP:9565"/>
        <dbReference type="Rhea" id="RHEA-COMP:9566"/>
        <dbReference type="ChEBI" id="CHEBI:15378"/>
        <dbReference type="ChEBI" id="CHEBI:16389"/>
        <dbReference type="ChEBI" id="CHEBI:17976"/>
        <dbReference type="ChEBI" id="CHEBI:57540"/>
        <dbReference type="ChEBI" id="CHEBI:57945"/>
        <dbReference type="EC" id="7.1.1.2"/>
    </reaction>
</comment>
<dbReference type="PANTHER" id="PTHR11432">
    <property type="entry name" value="NADH DEHYDROGENASE SUBUNIT 1"/>
    <property type="match status" value="1"/>
</dbReference>
<evidence type="ECO:0000256" key="6">
    <source>
        <dbReference type="ARBA" id="ARBA00022692"/>
    </source>
</evidence>
<evidence type="ECO:0000256" key="14">
    <source>
        <dbReference type="SAM" id="Phobius"/>
    </source>
</evidence>
<dbReference type="GO" id="GO:0005743">
    <property type="term" value="C:mitochondrial inner membrane"/>
    <property type="evidence" value="ECO:0007669"/>
    <property type="project" value="UniProtKB-SubCell"/>
</dbReference>
<feature type="transmembrane region" description="Helical" evidence="14">
    <location>
        <begin position="73"/>
        <end position="97"/>
    </location>
</feature>
<evidence type="ECO:0000256" key="2">
    <source>
        <dbReference type="ARBA" id="ARBA00004448"/>
    </source>
</evidence>
<protein>
    <recommendedName>
        <fullName evidence="4 13">NADH-ubiquinone oxidoreductase chain 1</fullName>
        <ecNumber evidence="13">7.1.1.2</ecNumber>
    </recommendedName>
</protein>
<feature type="transmembrane region" description="Helical" evidence="14">
    <location>
        <begin position="103"/>
        <end position="123"/>
    </location>
</feature>
<dbReference type="GO" id="GO:0009060">
    <property type="term" value="P:aerobic respiration"/>
    <property type="evidence" value="ECO:0007669"/>
    <property type="project" value="TreeGrafter"/>
</dbReference>
<evidence type="ECO:0000256" key="3">
    <source>
        <dbReference type="ARBA" id="ARBA00010535"/>
    </source>
</evidence>
<feature type="transmembrane region" description="Helical" evidence="14">
    <location>
        <begin position="6"/>
        <end position="27"/>
    </location>
</feature>
<feature type="transmembrane region" description="Helical" evidence="14">
    <location>
        <begin position="176"/>
        <end position="195"/>
    </location>
</feature>
<gene>
    <name evidence="15" type="primary">ND1</name>
</gene>
<feature type="transmembrane region" description="Helical" evidence="14">
    <location>
        <begin position="223"/>
        <end position="245"/>
    </location>
</feature>
<evidence type="ECO:0000256" key="5">
    <source>
        <dbReference type="ARBA" id="ARBA00022448"/>
    </source>
</evidence>
<keyword evidence="8 14" id="KW-1133">Transmembrane helix</keyword>
<dbReference type="InterPro" id="IPR001694">
    <property type="entry name" value="NADH_UbQ_OxRdtase_su1/FPO"/>
</dbReference>
<feature type="transmembrane region" description="Helical" evidence="14">
    <location>
        <begin position="144"/>
        <end position="164"/>
    </location>
</feature>
<keyword evidence="11 14" id="KW-0472">Membrane</keyword>
<keyword evidence="10 13" id="KW-0496">Mitochondrion</keyword>
<proteinExistence type="inferred from homology"/>
<evidence type="ECO:0000256" key="7">
    <source>
        <dbReference type="ARBA" id="ARBA00022792"/>
    </source>
</evidence>
<evidence type="ECO:0000256" key="1">
    <source>
        <dbReference type="ARBA" id="ARBA00003257"/>
    </source>
</evidence>
<comment type="function">
    <text evidence="1">Core subunit of the mitochondrial membrane respiratory chain NADH dehydrogenase (Complex I) that is believed to belong to the minimal assembly required for catalysis. Complex I functions in the transfer of electrons from NADH to the respiratory chain. The immediate electron acceptor for the enzyme is believed to be ubiquinone.</text>
</comment>
<dbReference type="EC" id="7.1.1.2" evidence="13"/>
<dbReference type="PANTHER" id="PTHR11432:SF3">
    <property type="entry name" value="NADH-UBIQUINONE OXIDOREDUCTASE CHAIN 1"/>
    <property type="match status" value="1"/>
</dbReference>
<dbReference type="Pfam" id="PF00146">
    <property type="entry name" value="NADHdh"/>
    <property type="match status" value="1"/>
</dbReference>
<comment type="similarity">
    <text evidence="3 12">Belongs to the complex I subunit 1 family.</text>
</comment>
<evidence type="ECO:0000256" key="11">
    <source>
        <dbReference type="ARBA" id="ARBA00023136"/>
    </source>
</evidence>
<evidence type="ECO:0000256" key="8">
    <source>
        <dbReference type="ARBA" id="ARBA00022989"/>
    </source>
</evidence>
<dbReference type="AlphaFoldDB" id="A0A0E3EKX8"/>
<feature type="transmembrane region" description="Helical" evidence="14">
    <location>
        <begin position="282"/>
        <end position="304"/>
    </location>
</feature>
<evidence type="ECO:0000256" key="9">
    <source>
        <dbReference type="ARBA" id="ARBA00023075"/>
    </source>
</evidence>
<evidence type="ECO:0000256" key="12">
    <source>
        <dbReference type="RuleBase" id="RU000471"/>
    </source>
</evidence>
<sequence>MYFMNSLIIVILNLLMVLLSVAFLTLFERKLLGLIQLRKGPEKVSFLGMMQPFSDAMKLLLKEMFFLMKSMNLYYLLSPIFMFTLMLFMWLVCPFYYNLYFMSMGVMIFFVCLSMGVYSLVISSWASNSMYSLLGSMRSIIQTISYEISIIMMMFMMIMLVESFNFIDYMFMQINLWFMIYLFFISMFFYIMLIMELNRTPFDFSEGESELVSGFNIEYMSSLFVLIFLSEYGMIIFMMMIYEMMFMGGKIYLFSFYLILMFLVMMIILIRGSMPRYRIDKMLMFIWLSIFPYLLILIIMFISMKGVMMYYLY</sequence>
<dbReference type="PROSITE" id="PS00667">
    <property type="entry name" value="COMPLEX1_ND1_1"/>
    <property type="match status" value="1"/>
</dbReference>
<dbReference type="EMBL" id="KM104167">
    <property type="protein sequence ID" value="AIW82477.1"/>
    <property type="molecule type" value="Genomic_DNA"/>
</dbReference>
<evidence type="ECO:0000313" key="15">
    <source>
        <dbReference type="EMBL" id="AIW82477.1"/>
    </source>
</evidence>
<dbReference type="RefSeq" id="YP_009131559.1">
    <property type="nucleotide sequence ID" value="NC_026865.1"/>
</dbReference>
<evidence type="ECO:0000256" key="13">
    <source>
        <dbReference type="RuleBase" id="RU000473"/>
    </source>
</evidence>
<organism evidence="15">
    <name type="scientific">Pelecinus polyturator</name>
    <dbReference type="NCBI Taxonomy" id="44352"/>
    <lineage>
        <taxon>Eukaryota</taxon>
        <taxon>Metazoa</taxon>
        <taxon>Ecdysozoa</taxon>
        <taxon>Arthropoda</taxon>
        <taxon>Hexapoda</taxon>
        <taxon>Insecta</taxon>
        <taxon>Pterygota</taxon>
        <taxon>Neoptera</taxon>
        <taxon>Endopterygota</taxon>
        <taxon>Hymenoptera</taxon>
        <taxon>Apocrita</taxon>
        <taxon>Proctotrupomorpha</taxon>
        <taxon>Proctotrupoidea</taxon>
        <taxon>Pelecinidae</taxon>
        <taxon>Pelecinus</taxon>
    </lineage>
</organism>
<dbReference type="GO" id="GO:0008137">
    <property type="term" value="F:NADH dehydrogenase (ubiquinone) activity"/>
    <property type="evidence" value="ECO:0007669"/>
    <property type="project" value="UniProtKB-EC"/>
</dbReference>
<dbReference type="GeneID" id="24146068"/>
<keyword evidence="5" id="KW-0813">Transport</keyword>
<geneLocation type="mitochondrion" evidence="15"/>
<accession>A0A0E3EKX8</accession>
<comment type="subcellular location">
    <subcellularLocation>
        <location evidence="2 12">Mitochondrion inner membrane</location>
        <topology evidence="2 12">Multi-pass membrane protein</topology>
    </subcellularLocation>
</comment>
<keyword evidence="7" id="KW-0999">Mitochondrion inner membrane</keyword>
<name>A0A0E3EKX8_9HYME</name>
<keyword evidence="6 12" id="KW-0812">Transmembrane</keyword>
<dbReference type="PROSITE" id="PS00668">
    <property type="entry name" value="COMPLEX1_ND1_2"/>
    <property type="match status" value="1"/>
</dbReference>
<dbReference type="GO" id="GO:0003954">
    <property type="term" value="F:NADH dehydrogenase activity"/>
    <property type="evidence" value="ECO:0007669"/>
    <property type="project" value="TreeGrafter"/>
</dbReference>
<feature type="transmembrane region" description="Helical" evidence="14">
    <location>
        <begin position="251"/>
        <end position="270"/>
    </location>
</feature>
<evidence type="ECO:0000256" key="10">
    <source>
        <dbReference type="ARBA" id="ARBA00023128"/>
    </source>
</evidence>
<reference evidence="15" key="1">
    <citation type="journal article" date="2015" name="Mol. Phylogenet. Evol.">
        <title>Higher-level phylogeny of the Hymenoptera inferred from mitochondrial genomes.</title>
        <authorList>
            <person name="Mao M."/>
            <person name="Gibson T."/>
            <person name="Dowton M."/>
        </authorList>
    </citation>
    <scope>NUCLEOTIDE SEQUENCE</scope>
</reference>
<dbReference type="InterPro" id="IPR018086">
    <property type="entry name" value="NADH_UbQ_OxRdtase_su1_CS"/>
</dbReference>